<dbReference type="AlphaFoldDB" id="A0A6C0HVE8"/>
<evidence type="ECO:0000256" key="3">
    <source>
        <dbReference type="ARBA" id="ARBA00022679"/>
    </source>
</evidence>
<evidence type="ECO:0000259" key="4">
    <source>
        <dbReference type="Pfam" id="PF25342"/>
    </source>
</evidence>
<protein>
    <recommendedName>
        <fullName evidence="4">PLOD1-3-like GT domain-containing protein</fullName>
    </recommendedName>
</protein>
<proteinExistence type="inferred from homology"/>
<evidence type="ECO:0000256" key="2">
    <source>
        <dbReference type="ARBA" id="ARBA00022676"/>
    </source>
</evidence>
<reference evidence="5" key="1">
    <citation type="journal article" date="2020" name="Nature">
        <title>Giant virus diversity and host interactions through global metagenomics.</title>
        <authorList>
            <person name="Schulz F."/>
            <person name="Roux S."/>
            <person name="Paez-Espino D."/>
            <person name="Jungbluth S."/>
            <person name="Walsh D.A."/>
            <person name="Denef V.J."/>
            <person name="McMahon K.D."/>
            <person name="Konstantinidis K.T."/>
            <person name="Eloe-Fadrosh E.A."/>
            <person name="Kyrpides N.C."/>
            <person name="Woyke T."/>
        </authorList>
    </citation>
    <scope>NUCLEOTIDE SEQUENCE</scope>
    <source>
        <strain evidence="5">GVMAG-M-3300023184-16</strain>
    </source>
</reference>
<dbReference type="Pfam" id="PF25342">
    <property type="entry name" value="GT_PLOD"/>
    <property type="match status" value="1"/>
</dbReference>
<evidence type="ECO:0000256" key="1">
    <source>
        <dbReference type="ARBA" id="ARBA00006721"/>
    </source>
</evidence>
<dbReference type="CDD" id="cd22997">
    <property type="entry name" value="GT_LH"/>
    <property type="match status" value="1"/>
</dbReference>
<dbReference type="InterPro" id="IPR057589">
    <property type="entry name" value="GT_PLOD"/>
</dbReference>
<comment type="similarity">
    <text evidence="1">Belongs to the glycosyltransferase 25 family.</text>
</comment>
<evidence type="ECO:0000313" key="5">
    <source>
        <dbReference type="EMBL" id="QHT84116.1"/>
    </source>
</evidence>
<organism evidence="5">
    <name type="scientific">viral metagenome</name>
    <dbReference type="NCBI Taxonomy" id="1070528"/>
    <lineage>
        <taxon>unclassified sequences</taxon>
        <taxon>metagenomes</taxon>
        <taxon>organismal metagenomes</taxon>
    </lineage>
</organism>
<sequence length="268" mass="31617">MLHVFTIASDQEKTALLRTTAEWSKLNIEIIPWNHWNGFTDKIYAMKQVLEFVPDEDIVAFVDAYDVLCMSNKQEILEKFFSYDCDIVLSSEVNCYPGENQSAYDQIPNITEYKYVNSGGYIGYARALRNMFAWKTDQEIESICTLGGDQHFFTQYYLHHYDEWSCFISSRHMKGLMVGLDEYQHIFQSLYKVPLRSFVFLEGRLYNHSLKTYPCFVHFNGFHDYRREIIHNETGERVPAMQQFIENMKKSRTWGSAAMEHHLPELNL</sequence>
<dbReference type="InterPro" id="IPR050757">
    <property type="entry name" value="Collagen_mod_GT25"/>
</dbReference>
<keyword evidence="2" id="KW-0328">Glycosyltransferase</keyword>
<dbReference type="PANTHER" id="PTHR10730">
    <property type="entry name" value="PROCOLLAGEN-LYSINE,2-OXOGLUTARATE 5-DIOXYGENASE/GLYCOSYLTRANSFERASE 25 FAMILY MEMBER"/>
    <property type="match status" value="1"/>
</dbReference>
<keyword evidence="3" id="KW-0808">Transferase</keyword>
<accession>A0A6C0HVE8</accession>
<dbReference type="GO" id="GO:0016740">
    <property type="term" value="F:transferase activity"/>
    <property type="evidence" value="ECO:0007669"/>
    <property type="project" value="UniProtKB-KW"/>
</dbReference>
<dbReference type="PANTHER" id="PTHR10730:SF53">
    <property type="entry name" value="GLYCOSYLTRANSFERASE 25 FAMILY MEMBER"/>
    <property type="match status" value="1"/>
</dbReference>
<dbReference type="EMBL" id="MN740015">
    <property type="protein sequence ID" value="QHT84116.1"/>
    <property type="molecule type" value="Genomic_DNA"/>
</dbReference>
<feature type="domain" description="PLOD1-3-like GT" evidence="4">
    <location>
        <begin position="21"/>
        <end position="224"/>
    </location>
</feature>
<name>A0A6C0HVE8_9ZZZZ</name>